<dbReference type="Pfam" id="PF00512">
    <property type="entry name" value="HisKA"/>
    <property type="match status" value="1"/>
</dbReference>
<sequence length="524" mass="57858">MEARSIGTVALAQTEAQMRLFDRLPEPYLVLDGALSVVTANAAWRELFAPDDLRQCEQWLSTLAMELRASDRRVSPVFRLDVGAEETDEGERRPRYWQMHAFLLPATPHDRALIAVRFDDVTARTLQEDEDRREKALLRSRARLRQLLVKEAGERLDDHASKVEWALATAGVGVWQVDVRSGIIDCSERCLRDLGLGQTAALTKESLLGERTGQFVANWRVLQSGHPVEFELKVQASQGAWRWVLIRGVGQFDDEGTMRSVMGFTLDITGRKEHELELDAVAGAERSERERSDAFAKAMDQFIAAVSHELRSPLNAIVSWAELLQLVADPANVARAGEAIRRNGRQLSRMVDDLLDSGAVGTGKLSMNLQPVDLGALAATVVEDTRKLIEHKGLQLSTADIYPCTVMADDNRMKQVVWNLLTNAVKFTDAGSIQVSVIPEGDYVELIVRDTGRGIEADAMPLIFDRFQQVAPNSSGRVGGLGLGLWLAKHIVNLHAGTITVTSEGLGKGAQFVVRIPALTTRID</sequence>
<evidence type="ECO:0000313" key="7">
    <source>
        <dbReference type="Proteomes" id="UP001386437"/>
    </source>
</evidence>
<evidence type="ECO:0000313" key="6">
    <source>
        <dbReference type="EMBL" id="MEI5995731.1"/>
    </source>
</evidence>
<dbReference type="EMBL" id="JACFYJ010000001">
    <property type="protein sequence ID" value="MEI5995731.1"/>
    <property type="molecule type" value="Genomic_DNA"/>
</dbReference>
<dbReference type="Pfam" id="PF02518">
    <property type="entry name" value="HATPase_c"/>
    <property type="match status" value="1"/>
</dbReference>
<dbReference type="SUPFAM" id="SSF55785">
    <property type="entry name" value="PYP-like sensor domain (PAS domain)"/>
    <property type="match status" value="1"/>
</dbReference>
<dbReference type="InterPro" id="IPR003594">
    <property type="entry name" value="HATPase_dom"/>
</dbReference>
<dbReference type="InterPro" id="IPR004358">
    <property type="entry name" value="Sig_transdc_His_kin-like_C"/>
</dbReference>
<evidence type="ECO:0000259" key="4">
    <source>
        <dbReference type="PROSITE" id="PS50109"/>
    </source>
</evidence>
<protein>
    <recommendedName>
        <fullName evidence="2">histidine kinase</fullName>
        <ecNumber evidence="2">2.7.13.3</ecNumber>
    </recommendedName>
</protein>
<evidence type="ECO:0000256" key="2">
    <source>
        <dbReference type="ARBA" id="ARBA00012438"/>
    </source>
</evidence>
<dbReference type="InterPro" id="IPR003661">
    <property type="entry name" value="HisK_dim/P_dom"/>
</dbReference>
<name>A0ABU8IJN7_9BURK</name>
<dbReference type="Proteomes" id="UP001386437">
    <property type="component" value="Unassembled WGS sequence"/>
</dbReference>
<keyword evidence="7" id="KW-1185">Reference proteome</keyword>
<dbReference type="InterPro" id="IPR000700">
    <property type="entry name" value="PAS-assoc_C"/>
</dbReference>
<dbReference type="EC" id="2.7.13.3" evidence="2"/>
<dbReference type="SMART" id="SM00388">
    <property type="entry name" value="HisKA"/>
    <property type="match status" value="1"/>
</dbReference>
<evidence type="ECO:0000259" key="5">
    <source>
        <dbReference type="PROSITE" id="PS50113"/>
    </source>
</evidence>
<keyword evidence="3" id="KW-0597">Phosphoprotein</keyword>
<dbReference type="CDD" id="cd00130">
    <property type="entry name" value="PAS"/>
    <property type="match status" value="1"/>
</dbReference>
<dbReference type="InterPro" id="IPR036890">
    <property type="entry name" value="HATPase_C_sf"/>
</dbReference>
<dbReference type="PROSITE" id="PS50109">
    <property type="entry name" value="HIS_KIN"/>
    <property type="match status" value="1"/>
</dbReference>
<dbReference type="InterPro" id="IPR000014">
    <property type="entry name" value="PAS"/>
</dbReference>
<comment type="caution">
    <text evidence="6">The sequence shown here is derived from an EMBL/GenBank/DDBJ whole genome shotgun (WGS) entry which is preliminary data.</text>
</comment>
<evidence type="ECO:0000256" key="1">
    <source>
        <dbReference type="ARBA" id="ARBA00000085"/>
    </source>
</evidence>
<organism evidence="6 7">
    <name type="scientific">Paraburkholderia bengalensis</name>
    <dbReference type="NCBI Taxonomy" id="2747562"/>
    <lineage>
        <taxon>Bacteria</taxon>
        <taxon>Pseudomonadati</taxon>
        <taxon>Pseudomonadota</taxon>
        <taxon>Betaproteobacteria</taxon>
        <taxon>Burkholderiales</taxon>
        <taxon>Burkholderiaceae</taxon>
        <taxon>Paraburkholderia</taxon>
    </lineage>
</organism>
<dbReference type="InterPro" id="IPR005467">
    <property type="entry name" value="His_kinase_dom"/>
</dbReference>
<dbReference type="InterPro" id="IPR035965">
    <property type="entry name" value="PAS-like_dom_sf"/>
</dbReference>
<dbReference type="SUPFAM" id="SSF55874">
    <property type="entry name" value="ATPase domain of HSP90 chaperone/DNA topoisomerase II/histidine kinase"/>
    <property type="match status" value="1"/>
</dbReference>
<dbReference type="RefSeq" id="WP_336596203.1">
    <property type="nucleotide sequence ID" value="NZ_JACFYJ010000001.1"/>
</dbReference>
<feature type="domain" description="PAC" evidence="5">
    <location>
        <begin position="228"/>
        <end position="280"/>
    </location>
</feature>
<evidence type="ECO:0000256" key="3">
    <source>
        <dbReference type="ARBA" id="ARBA00022553"/>
    </source>
</evidence>
<dbReference type="PRINTS" id="PR00344">
    <property type="entry name" value="BCTRLSENSOR"/>
</dbReference>
<dbReference type="Gene3D" id="1.10.287.130">
    <property type="match status" value="1"/>
</dbReference>
<dbReference type="Gene3D" id="3.30.565.10">
    <property type="entry name" value="Histidine kinase-like ATPase, C-terminal domain"/>
    <property type="match status" value="1"/>
</dbReference>
<dbReference type="CDD" id="cd00082">
    <property type="entry name" value="HisKA"/>
    <property type="match status" value="1"/>
</dbReference>
<dbReference type="PANTHER" id="PTHR43547:SF2">
    <property type="entry name" value="HYBRID SIGNAL TRANSDUCTION HISTIDINE KINASE C"/>
    <property type="match status" value="1"/>
</dbReference>
<dbReference type="SMART" id="SM00387">
    <property type="entry name" value="HATPase_c"/>
    <property type="match status" value="1"/>
</dbReference>
<dbReference type="PROSITE" id="PS50113">
    <property type="entry name" value="PAC"/>
    <property type="match status" value="1"/>
</dbReference>
<gene>
    <name evidence="6" type="ORF">H3V53_00430</name>
</gene>
<feature type="domain" description="Histidine kinase" evidence="4">
    <location>
        <begin position="305"/>
        <end position="520"/>
    </location>
</feature>
<proteinExistence type="predicted"/>
<dbReference type="SUPFAM" id="SSF47384">
    <property type="entry name" value="Homodimeric domain of signal transducing histidine kinase"/>
    <property type="match status" value="1"/>
</dbReference>
<accession>A0ABU8IJN7</accession>
<dbReference type="InterPro" id="IPR036097">
    <property type="entry name" value="HisK_dim/P_sf"/>
</dbReference>
<reference evidence="6 7" key="1">
    <citation type="journal article" date="2022" name="Arch. Microbiol.">
        <title>Paraburkholderia bengalensis sp. nov. isolated from roots of Oryza sativa, IR64.</title>
        <authorList>
            <person name="Nag P."/>
            <person name="Mondal N."/>
            <person name="Sarkar J."/>
            <person name="Das S."/>
        </authorList>
    </citation>
    <scope>NUCLEOTIDE SEQUENCE [LARGE SCALE GENOMIC DNA]</scope>
    <source>
        <strain evidence="6 7">IR64_4_BI</strain>
    </source>
</reference>
<comment type="catalytic activity">
    <reaction evidence="1">
        <text>ATP + protein L-histidine = ADP + protein N-phospho-L-histidine.</text>
        <dbReference type="EC" id="2.7.13.3"/>
    </reaction>
</comment>
<dbReference type="PANTHER" id="PTHR43547">
    <property type="entry name" value="TWO-COMPONENT HISTIDINE KINASE"/>
    <property type="match status" value="1"/>
</dbReference>
<dbReference type="Gene3D" id="3.30.450.20">
    <property type="entry name" value="PAS domain"/>
    <property type="match status" value="1"/>
</dbReference>